<proteinExistence type="predicted"/>
<protein>
    <submittedName>
        <fullName evidence="1">3561_t:CDS:1</fullName>
    </submittedName>
</protein>
<dbReference type="Proteomes" id="UP000789525">
    <property type="component" value="Unassembled WGS sequence"/>
</dbReference>
<evidence type="ECO:0000313" key="1">
    <source>
        <dbReference type="EMBL" id="CAG8582939.1"/>
    </source>
</evidence>
<name>A0ACA9MJZ2_9GLOM</name>
<comment type="caution">
    <text evidence="1">The sequence shown here is derived from an EMBL/GenBank/DDBJ whole genome shotgun (WGS) entry which is preliminary data.</text>
</comment>
<evidence type="ECO:0000313" key="2">
    <source>
        <dbReference type="Proteomes" id="UP000789525"/>
    </source>
</evidence>
<sequence>MKKALALESNELDSLVIVSATCLSLFGWEYGLIEGSEKLKCKTCFRHCELSYFRNIEKHREKTQQQSSVETSERPTQKDKDDQVNEDISDDPGEVRERQLDVNITRGNAEIGEKTTHENETSENANDNKDLPEKSSVDGENIRSTDNEEMDEEITPETKDDQTNENIDENSNDHEKISEPRNRIDNDVEMGEQMSQETENDQAKENLGNETDHEKIEGSQKVDSVGEDQRVGELNIEQEMKDDGPNENFDCDDDLSEIGDLIFDVESQHRWYCSWITGDGRSIENKTAEEFAKKKPGWYVTLEGIVRHHISTNSKDSRLIREVCVGVPDC</sequence>
<organism evidence="1 2">
    <name type="scientific">Acaulospora colombiana</name>
    <dbReference type="NCBI Taxonomy" id="27376"/>
    <lineage>
        <taxon>Eukaryota</taxon>
        <taxon>Fungi</taxon>
        <taxon>Fungi incertae sedis</taxon>
        <taxon>Mucoromycota</taxon>
        <taxon>Glomeromycotina</taxon>
        <taxon>Glomeromycetes</taxon>
        <taxon>Diversisporales</taxon>
        <taxon>Acaulosporaceae</taxon>
        <taxon>Acaulospora</taxon>
    </lineage>
</organism>
<gene>
    <name evidence="1" type="ORF">ACOLOM_LOCUS6031</name>
</gene>
<dbReference type="EMBL" id="CAJVPT010011900">
    <property type="protein sequence ID" value="CAG8582939.1"/>
    <property type="molecule type" value="Genomic_DNA"/>
</dbReference>
<reference evidence="1" key="1">
    <citation type="submission" date="2021-06" db="EMBL/GenBank/DDBJ databases">
        <authorList>
            <person name="Kallberg Y."/>
            <person name="Tangrot J."/>
            <person name="Rosling A."/>
        </authorList>
    </citation>
    <scope>NUCLEOTIDE SEQUENCE</scope>
    <source>
        <strain evidence="1">CL356</strain>
    </source>
</reference>
<keyword evidence="2" id="KW-1185">Reference proteome</keyword>
<accession>A0ACA9MJZ2</accession>